<reference evidence="2" key="1">
    <citation type="journal article" date="2014" name="Front. Microbiol.">
        <title>High frequency of phylogenetically diverse reductive dehalogenase-homologous genes in deep subseafloor sedimentary metagenomes.</title>
        <authorList>
            <person name="Kawai M."/>
            <person name="Futagami T."/>
            <person name="Toyoda A."/>
            <person name="Takaki Y."/>
            <person name="Nishi S."/>
            <person name="Hori S."/>
            <person name="Arai W."/>
            <person name="Tsubouchi T."/>
            <person name="Morono Y."/>
            <person name="Uchiyama I."/>
            <person name="Ito T."/>
            <person name="Fujiyama A."/>
            <person name="Inagaki F."/>
            <person name="Takami H."/>
        </authorList>
    </citation>
    <scope>NUCLEOTIDE SEQUENCE</scope>
    <source>
        <strain evidence="2">Expedition CK06-06</strain>
    </source>
</reference>
<dbReference type="GO" id="GO:0046076">
    <property type="term" value="P:dTTP catabolic process"/>
    <property type="evidence" value="ECO:0007669"/>
    <property type="project" value="TreeGrafter"/>
</dbReference>
<dbReference type="InterPro" id="IPR011551">
    <property type="entry name" value="NTP_PyrPHydrolase_MazG"/>
</dbReference>
<name>X1UTZ1_9ZZZZ</name>
<dbReference type="GO" id="GO:0046052">
    <property type="term" value="P:UTP catabolic process"/>
    <property type="evidence" value="ECO:0007669"/>
    <property type="project" value="TreeGrafter"/>
</dbReference>
<proteinExistence type="predicted"/>
<dbReference type="EMBL" id="BARW01023450">
    <property type="protein sequence ID" value="GAI95819.1"/>
    <property type="molecule type" value="Genomic_DNA"/>
</dbReference>
<sequence length="265" mass="30364">AVKEVILSLPQKLNKFATLVDIIARLRAPDGCPWDRKQTHTSMRENLLEECYEVLHALDEGDSGKLREELGDLLMQVVLHSQIAAEAGEFKLGDVISSINTKLIHRHPHVFGSIKVKDVDEVLFNWETLKQGERGADSSILDSVPKQMPALGYSQAIQRRVAQVGFDWEDIDGVIDKLTEEVSEFKRAESKERKAQEFGDLLFTLVNIARRLGIDLEAELRHTNQRFYRRFTYMEEVCRQRGIKLGELSFDEQNALWEEAKKKAE</sequence>
<dbReference type="Pfam" id="PF03819">
    <property type="entry name" value="MazG"/>
    <property type="match status" value="1"/>
</dbReference>
<feature type="domain" description="NTP pyrophosphohydrolase MazG-like" evidence="1">
    <location>
        <begin position="38"/>
        <end position="111"/>
    </location>
</feature>
<dbReference type="GO" id="GO:0046061">
    <property type="term" value="P:dATP catabolic process"/>
    <property type="evidence" value="ECO:0007669"/>
    <property type="project" value="TreeGrafter"/>
</dbReference>
<gene>
    <name evidence="2" type="ORF">S12H4_38891</name>
</gene>
<dbReference type="Pfam" id="PF01503">
    <property type="entry name" value="PRA-PH"/>
    <property type="match status" value="1"/>
</dbReference>
<evidence type="ECO:0000313" key="2">
    <source>
        <dbReference type="EMBL" id="GAI95819.1"/>
    </source>
</evidence>
<dbReference type="GO" id="GO:0047429">
    <property type="term" value="F:nucleoside triphosphate diphosphatase activity"/>
    <property type="evidence" value="ECO:0007669"/>
    <property type="project" value="InterPro"/>
</dbReference>
<dbReference type="PANTHER" id="PTHR30522:SF0">
    <property type="entry name" value="NUCLEOSIDE TRIPHOSPHATE PYROPHOSPHOHYDROLASE"/>
    <property type="match status" value="1"/>
</dbReference>
<dbReference type="GO" id="GO:0046081">
    <property type="term" value="P:dUTP catabolic process"/>
    <property type="evidence" value="ECO:0007669"/>
    <property type="project" value="TreeGrafter"/>
</dbReference>
<dbReference type="NCBIfam" id="TIGR00444">
    <property type="entry name" value="mazG"/>
    <property type="match status" value="1"/>
</dbReference>
<comment type="caution">
    <text evidence="2">The sequence shown here is derived from an EMBL/GenBank/DDBJ whole genome shotgun (WGS) entry which is preliminary data.</text>
</comment>
<dbReference type="CDD" id="cd11528">
    <property type="entry name" value="NTP-PPase_MazG_Nterm"/>
    <property type="match status" value="1"/>
</dbReference>
<dbReference type="InterPro" id="IPR021130">
    <property type="entry name" value="PRib-ATP_PPHydrolase-like"/>
</dbReference>
<dbReference type="NCBIfam" id="NF007113">
    <property type="entry name" value="PRK09562.1"/>
    <property type="match status" value="1"/>
</dbReference>
<dbReference type="GO" id="GO:0046047">
    <property type="term" value="P:TTP catabolic process"/>
    <property type="evidence" value="ECO:0007669"/>
    <property type="project" value="TreeGrafter"/>
</dbReference>
<dbReference type="InterPro" id="IPR048015">
    <property type="entry name" value="NTP-PPase_MazG-like_N"/>
</dbReference>
<dbReference type="Gene3D" id="1.10.287.1080">
    <property type="entry name" value="MazG-like"/>
    <property type="match status" value="2"/>
</dbReference>
<dbReference type="AlphaFoldDB" id="X1UTZ1"/>
<accession>X1UTZ1</accession>
<dbReference type="CDD" id="cd11529">
    <property type="entry name" value="NTP-PPase_MazG_Cterm"/>
    <property type="match status" value="1"/>
</dbReference>
<evidence type="ECO:0000259" key="1">
    <source>
        <dbReference type="Pfam" id="PF03819"/>
    </source>
</evidence>
<dbReference type="SUPFAM" id="SSF101386">
    <property type="entry name" value="all-alpha NTP pyrophosphatases"/>
    <property type="match status" value="2"/>
</dbReference>
<dbReference type="GO" id="GO:0006950">
    <property type="term" value="P:response to stress"/>
    <property type="evidence" value="ECO:0007669"/>
    <property type="project" value="UniProtKB-ARBA"/>
</dbReference>
<dbReference type="FunFam" id="1.10.287.1080:FF:000001">
    <property type="entry name" value="Nucleoside triphosphate pyrophosphohydrolase"/>
    <property type="match status" value="1"/>
</dbReference>
<dbReference type="InterPro" id="IPR048011">
    <property type="entry name" value="NTP-PPase_MazG-like_C"/>
</dbReference>
<feature type="non-terminal residue" evidence="2">
    <location>
        <position position="1"/>
    </location>
</feature>
<dbReference type="GO" id="GO:0006203">
    <property type="term" value="P:dGTP catabolic process"/>
    <property type="evidence" value="ECO:0007669"/>
    <property type="project" value="TreeGrafter"/>
</dbReference>
<dbReference type="InterPro" id="IPR004518">
    <property type="entry name" value="MazG-like_dom"/>
</dbReference>
<feature type="non-terminal residue" evidence="2">
    <location>
        <position position="265"/>
    </location>
</feature>
<dbReference type="PANTHER" id="PTHR30522">
    <property type="entry name" value="NUCLEOSIDE TRIPHOSPHATE PYROPHOSPHOHYDROLASE"/>
    <property type="match status" value="1"/>
</dbReference>
<organism evidence="2">
    <name type="scientific">marine sediment metagenome</name>
    <dbReference type="NCBI Taxonomy" id="412755"/>
    <lineage>
        <taxon>unclassified sequences</taxon>
        <taxon>metagenomes</taxon>
        <taxon>ecological metagenomes</taxon>
    </lineage>
</organism>
<protein>
    <recommendedName>
        <fullName evidence="1">NTP pyrophosphohydrolase MazG-like domain-containing protein</fullName>
    </recommendedName>
</protein>